<feature type="domain" description="Rhodopsin" evidence="8">
    <location>
        <begin position="30"/>
        <end position="282"/>
    </location>
</feature>
<feature type="compositionally biased region" description="Polar residues" evidence="6">
    <location>
        <begin position="328"/>
        <end position="337"/>
    </location>
</feature>
<evidence type="ECO:0000256" key="2">
    <source>
        <dbReference type="ARBA" id="ARBA00022692"/>
    </source>
</evidence>
<evidence type="ECO:0000313" key="9">
    <source>
        <dbReference type="EMBL" id="CAI6330562.1"/>
    </source>
</evidence>
<dbReference type="EMBL" id="CAOQHR010000002">
    <property type="protein sequence ID" value="CAI6330562.1"/>
    <property type="molecule type" value="Genomic_DNA"/>
</dbReference>
<feature type="compositionally biased region" description="Polar residues" evidence="6">
    <location>
        <begin position="300"/>
        <end position="316"/>
    </location>
</feature>
<feature type="transmembrane region" description="Helical" evidence="7">
    <location>
        <begin position="12"/>
        <end position="34"/>
    </location>
</feature>
<comment type="subcellular location">
    <subcellularLocation>
        <location evidence="1">Membrane</location>
        <topology evidence="1">Multi-pass membrane protein</topology>
    </subcellularLocation>
</comment>
<evidence type="ECO:0000259" key="8">
    <source>
        <dbReference type="Pfam" id="PF20684"/>
    </source>
</evidence>
<comment type="caution">
    <text evidence="9">The sequence shown here is derived from an EMBL/GenBank/DDBJ whole genome shotgun (WGS) entry which is preliminary data.</text>
</comment>
<dbReference type="PANTHER" id="PTHR33048">
    <property type="entry name" value="PTH11-LIKE INTEGRAL MEMBRANE PROTEIN (AFU_ORTHOLOGUE AFUA_5G11245)"/>
    <property type="match status" value="1"/>
</dbReference>
<gene>
    <name evidence="9" type="ORF">PDIGIT_LOCUS4261</name>
</gene>
<feature type="transmembrane region" description="Helical" evidence="7">
    <location>
        <begin position="252"/>
        <end position="274"/>
    </location>
</feature>
<dbReference type="InterPro" id="IPR049326">
    <property type="entry name" value="Rhodopsin_dom_fungi"/>
</dbReference>
<dbReference type="Proteomes" id="UP001152607">
    <property type="component" value="Unassembled WGS sequence"/>
</dbReference>
<keyword evidence="3 7" id="KW-1133">Transmembrane helix</keyword>
<keyword evidence="4 7" id="KW-0472">Membrane</keyword>
<evidence type="ECO:0000256" key="7">
    <source>
        <dbReference type="SAM" id="Phobius"/>
    </source>
</evidence>
<feature type="region of interest" description="Disordered" evidence="6">
    <location>
        <begin position="300"/>
        <end position="337"/>
    </location>
</feature>
<accession>A0A9W4U7L7</accession>
<evidence type="ECO:0000256" key="1">
    <source>
        <dbReference type="ARBA" id="ARBA00004141"/>
    </source>
</evidence>
<feature type="transmembrane region" description="Helical" evidence="7">
    <location>
        <begin position="130"/>
        <end position="155"/>
    </location>
</feature>
<name>A0A9W4U7L7_9PLEO</name>
<proteinExistence type="inferred from homology"/>
<reference evidence="9" key="1">
    <citation type="submission" date="2023-01" db="EMBL/GenBank/DDBJ databases">
        <authorList>
            <person name="Van Ghelder C."/>
            <person name="Rancurel C."/>
        </authorList>
    </citation>
    <scope>NUCLEOTIDE SEQUENCE</scope>
    <source>
        <strain evidence="9">CNCM I-4278</strain>
    </source>
</reference>
<keyword evidence="10" id="KW-1185">Reference proteome</keyword>
<feature type="transmembrane region" description="Helical" evidence="7">
    <location>
        <begin position="214"/>
        <end position="232"/>
    </location>
</feature>
<dbReference type="OrthoDB" id="10017208at2759"/>
<protein>
    <recommendedName>
        <fullName evidence="8">Rhodopsin domain-containing protein</fullName>
    </recommendedName>
</protein>
<evidence type="ECO:0000256" key="4">
    <source>
        <dbReference type="ARBA" id="ARBA00023136"/>
    </source>
</evidence>
<organism evidence="9 10">
    <name type="scientific">Periconia digitata</name>
    <dbReference type="NCBI Taxonomy" id="1303443"/>
    <lineage>
        <taxon>Eukaryota</taxon>
        <taxon>Fungi</taxon>
        <taxon>Dikarya</taxon>
        <taxon>Ascomycota</taxon>
        <taxon>Pezizomycotina</taxon>
        <taxon>Dothideomycetes</taxon>
        <taxon>Pleosporomycetidae</taxon>
        <taxon>Pleosporales</taxon>
        <taxon>Massarineae</taxon>
        <taxon>Periconiaceae</taxon>
        <taxon>Periconia</taxon>
    </lineage>
</organism>
<evidence type="ECO:0000256" key="6">
    <source>
        <dbReference type="SAM" id="MobiDB-lite"/>
    </source>
</evidence>
<dbReference type="InterPro" id="IPR052337">
    <property type="entry name" value="SAT4-like"/>
</dbReference>
<feature type="transmembrane region" description="Helical" evidence="7">
    <location>
        <begin position="97"/>
        <end position="118"/>
    </location>
</feature>
<dbReference type="GO" id="GO:0016020">
    <property type="term" value="C:membrane"/>
    <property type="evidence" value="ECO:0007669"/>
    <property type="project" value="UniProtKB-SubCell"/>
</dbReference>
<feature type="transmembrane region" description="Helical" evidence="7">
    <location>
        <begin position="183"/>
        <end position="202"/>
    </location>
</feature>
<evidence type="ECO:0000313" key="10">
    <source>
        <dbReference type="Proteomes" id="UP001152607"/>
    </source>
</evidence>
<dbReference type="Pfam" id="PF20684">
    <property type="entry name" value="Fung_rhodopsin"/>
    <property type="match status" value="1"/>
</dbReference>
<evidence type="ECO:0000256" key="3">
    <source>
        <dbReference type="ARBA" id="ARBA00022989"/>
    </source>
</evidence>
<dbReference type="PANTHER" id="PTHR33048:SF134">
    <property type="entry name" value="INTEGRAL MEMBRANE PROTEIN"/>
    <property type="match status" value="1"/>
</dbReference>
<feature type="transmembrane region" description="Helical" evidence="7">
    <location>
        <begin position="46"/>
        <end position="65"/>
    </location>
</feature>
<sequence>MMKLPETSTAGTLQGVVIALTILDCLGIGLRLYTRKALGHRIKADDWLALVALSFVIVLAVYFLIGVSKRYVGYPLPADFTGKEYHPLVSGSLQHFYIWHFVLFFTLWMIKTCFVLFYRRVLVCGFKDWANVLVWSTFAIVTAWTIAFTFAWGFACHPIKGFWSFPYGSDEGPCVDTWKLNSVMAISDTIIDVIILLVPVPLVWRLRMSTSRKLAVILVFFLGGLAVAASVMRMDRVLYVAVEEENAPDGLLLNTTVLFWGMLEANLGLLAACLPTLRALFKSSNLDSVAKGYRGRTWLRSTQPSSPNNVIPSSKHSPVAAPSERHSPSSPSLQGEMTKTTWMYTSKTKAATQVIDTSEIV</sequence>
<comment type="similarity">
    <text evidence="5">Belongs to the SAT4 family.</text>
</comment>
<keyword evidence="2 7" id="KW-0812">Transmembrane</keyword>
<evidence type="ECO:0000256" key="5">
    <source>
        <dbReference type="ARBA" id="ARBA00038359"/>
    </source>
</evidence>
<dbReference type="AlphaFoldDB" id="A0A9W4U7L7"/>